<keyword evidence="2" id="KW-1185">Reference proteome</keyword>
<dbReference type="GO" id="GO:0016787">
    <property type="term" value="F:hydrolase activity"/>
    <property type="evidence" value="ECO:0007669"/>
    <property type="project" value="UniProtKB-KW"/>
</dbReference>
<organism evidence="1 2">
    <name type="scientific">Phaeobacter piscinae</name>
    <dbReference type="NCBI Taxonomy" id="1580596"/>
    <lineage>
        <taxon>Bacteria</taxon>
        <taxon>Pseudomonadati</taxon>
        <taxon>Pseudomonadota</taxon>
        <taxon>Alphaproteobacteria</taxon>
        <taxon>Rhodobacterales</taxon>
        <taxon>Roseobacteraceae</taxon>
        <taxon>Phaeobacter</taxon>
    </lineage>
</organism>
<dbReference type="EMBL" id="CP010643">
    <property type="protein sequence ID" value="ATG36458.1"/>
    <property type="molecule type" value="Genomic_DNA"/>
</dbReference>
<protein>
    <submittedName>
        <fullName evidence="1">Zn-dependent hydrolase</fullName>
    </submittedName>
</protein>
<reference evidence="1 2" key="1">
    <citation type="journal article" date="2017" name="Front. Microbiol.">
        <title>Phaeobacter piscinae sp. nov., a species of the Roseobacter group and potential aquaculture probiont.</title>
        <authorList>
            <person name="Sonnenschein E.C."/>
            <person name="Phippen C.B.W."/>
            <person name="Nielsen K.F."/>
            <person name="Mateiu R.V."/>
            <person name="Melchiorsen J."/>
            <person name="Gram L."/>
            <person name="Overmann J."/>
            <person name="Freese H.M."/>
        </authorList>
    </citation>
    <scope>NUCLEOTIDE SEQUENCE [LARGE SCALE GENOMIC DNA]</scope>
    <source>
        <strain evidence="1 2">P36</strain>
    </source>
</reference>
<dbReference type="Proteomes" id="UP000218891">
    <property type="component" value="Chromosome"/>
</dbReference>
<proteinExistence type="predicted"/>
<evidence type="ECO:0000313" key="1">
    <source>
        <dbReference type="EMBL" id="ATG36458.1"/>
    </source>
</evidence>
<reference evidence="1 2" key="2">
    <citation type="journal article" date="2017" name="Genome Biol. Evol.">
        <title>Trajectories and Drivers of Genome Evolution in Surface-Associated Marine Phaeobacter.</title>
        <authorList>
            <person name="Freese H.M."/>
            <person name="Sikorski J."/>
            <person name="Bunk B."/>
            <person name="Scheuner C."/>
            <person name="Meier-Kolthoff J.P."/>
            <person name="Sproer C."/>
            <person name="Gram L."/>
            <person name="Overmann J."/>
        </authorList>
    </citation>
    <scope>NUCLEOTIDE SEQUENCE [LARGE SCALE GENOMIC DNA]</scope>
    <source>
        <strain evidence="1 2">P36</strain>
    </source>
</reference>
<reference evidence="1 2" key="4">
    <citation type="journal article" date="2018" name="Environ. Microbiol. Rep.">
        <title>Phylogenetic distribution of roseobacticides in the Roseobacter group and their effect on microalgae.</title>
        <authorList>
            <person name="Sonnenschein E.C."/>
            <person name="Phippen C.B."/>
            <person name="Bentzon-Tilia M."/>
            <person name="Rasmussen S.A."/>
            <person name="Nielsen K.F."/>
            <person name="Gram L."/>
        </authorList>
    </citation>
    <scope>NUCLEOTIDE SEQUENCE [LARGE SCALE GENOMIC DNA]</scope>
    <source>
        <strain evidence="1 2">P36</strain>
    </source>
</reference>
<reference evidence="1 2" key="3">
    <citation type="journal article" date="2017" name="Int. J. Syst. Evol. Microbiol.">
        <title>Adaptation of Surface-Associated Bacteria to the Open Ocean: A Genomically Distinct Subpopulation of Phaeobacter gallaeciensis Colonizes Pacific Mesozooplankton.</title>
        <authorList>
            <person name="Freese H.M."/>
            <person name="Methner A."/>
            <person name="Overmann J."/>
        </authorList>
    </citation>
    <scope>NUCLEOTIDE SEQUENCE [LARGE SCALE GENOMIC DNA]</scope>
    <source>
        <strain evidence="1 2">P36</strain>
    </source>
</reference>
<gene>
    <name evidence="1" type="ORF">PhaeoP36_02333</name>
</gene>
<evidence type="ECO:0000313" key="2">
    <source>
        <dbReference type="Proteomes" id="UP000218891"/>
    </source>
</evidence>
<keyword evidence="1" id="KW-0378">Hydrolase</keyword>
<accession>A0ABM6PFB8</accession>
<sequence>MLGDIIFPGWAPFKDLAAAESVDGFLGAHDEVLEYDSDHLVGGHLARV</sequence>
<name>A0ABM6PFB8_9RHOB</name>